<dbReference type="PANTHER" id="PTHR43791:SF39">
    <property type="entry name" value="TRANSPORTER LIZ1_SEO1, PUTATIVE (AFU_ORTHOLOGUE AFUA_3G00980)-RELATED"/>
    <property type="match status" value="1"/>
</dbReference>
<dbReference type="STRING" id="1081109.A0A168F286"/>
<comment type="caution">
    <text evidence="9">The sequence shown here is derived from an EMBL/GenBank/DDBJ whole genome shotgun (WGS) entry which is preliminary data.</text>
</comment>
<feature type="transmembrane region" description="Helical" evidence="8">
    <location>
        <begin position="183"/>
        <end position="204"/>
    </location>
</feature>
<sequence>MSDHLYALKDGPADCASAAEGPTESKKPSHKRKWFIWHEPGATREQIKLVSKLDFFILLYACLTFFVKYLDQTNVNSAWFAGMKEELGLYGDELNWLTTYFNVGVIIGAPLFTSMLTIVQPRFWIPLCTSCWSFFVLFMYKAQNIETLYGLRFCCGLFEACVYPGMLYIIGSWYRRTEISQRTAVFLFSSIVGGMTSQFIQSGLLNIKNALGHSSWRWLFILDFVISLPVALFGFFCCPGEPKGPKIWWMTEKEREMCIERMASDGRDARGKWDWTLIKRILKSWEFYAFIVAWALVEMTCGLNALRWMGLWLKSFPEVDGKPQYDKHQVLELPTVIGVTQLAFVFLSAVVADVLNNRAIPFAFLGCVQLFSYIVLYVGTSNRSLRFAAYYLMGAYSGLSPLLGSWLGACCHGDKQVRVFITSLMISIGYAVETPVQQVVFPVSQAPDFRPTHGYLFGLIMVIVMIIWCSAIMPVLQRVFGRSKA</sequence>
<dbReference type="InterPro" id="IPR036259">
    <property type="entry name" value="MFS_trans_sf"/>
</dbReference>
<feature type="transmembrane region" description="Helical" evidence="8">
    <location>
        <begin position="149"/>
        <end position="171"/>
    </location>
</feature>
<feature type="transmembrane region" description="Helical" evidence="8">
    <location>
        <begin position="416"/>
        <end position="432"/>
    </location>
</feature>
<evidence type="ECO:0000256" key="3">
    <source>
        <dbReference type="ARBA" id="ARBA00022692"/>
    </source>
</evidence>
<feature type="transmembrane region" description="Helical" evidence="8">
    <location>
        <begin position="53"/>
        <end position="70"/>
    </location>
</feature>
<dbReference type="InterPro" id="IPR011701">
    <property type="entry name" value="MFS"/>
</dbReference>
<dbReference type="Gene3D" id="1.20.1250.20">
    <property type="entry name" value="MFS general substrate transporter like domains"/>
    <property type="match status" value="1"/>
</dbReference>
<feature type="region of interest" description="Disordered" evidence="7">
    <location>
        <begin position="8"/>
        <end position="27"/>
    </location>
</feature>
<evidence type="ECO:0000256" key="6">
    <source>
        <dbReference type="ARBA" id="ARBA00037968"/>
    </source>
</evidence>
<dbReference type="AlphaFoldDB" id="A0A168F286"/>
<reference evidence="9 10" key="1">
    <citation type="journal article" date="2016" name="Genome Biol. Evol.">
        <title>Divergent and convergent evolution of fungal pathogenicity.</title>
        <authorList>
            <person name="Shang Y."/>
            <person name="Xiao G."/>
            <person name="Zheng P."/>
            <person name="Cen K."/>
            <person name="Zhan S."/>
            <person name="Wang C."/>
        </authorList>
    </citation>
    <scope>NUCLEOTIDE SEQUENCE [LARGE SCALE GENOMIC DNA]</scope>
    <source>
        <strain evidence="9 10">RCEF 2490</strain>
    </source>
</reference>
<keyword evidence="5 8" id="KW-0472">Membrane</keyword>
<feature type="transmembrane region" description="Helical" evidence="8">
    <location>
        <begin position="359"/>
        <end position="378"/>
    </location>
</feature>
<gene>
    <name evidence="9" type="ORF">AAL_01968</name>
</gene>
<feature type="transmembrane region" description="Helical" evidence="8">
    <location>
        <begin position="216"/>
        <end position="238"/>
    </location>
</feature>
<organism evidence="9 10">
    <name type="scientific">Moelleriella libera RCEF 2490</name>
    <dbReference type="NCBI Taxonomy" id="1081109"/>
    <lineage>
        <taxon>Eukaryota</taxon>
        <taxon>Fungi</taxon>
        <taxon>Dikarya</taxon>
        <taxon>Ascomycota</taxon>
        <taxon>Pezizomycotina</taxon>
        <taxon>Sordariomycetes</taxon>
        <taxon>Hypocreomycetidae</taxon>
        <taxon>Hypocreales</taxon>
        <taxon>Clavicipitaceae</taxon>
        <taxon>Moelleriella</taxon>
    </lineage>
</organism>
<feature type="transmembrane region" description="Helical" evidence="8">
    <location>
        <begin position="287"/>
        <end position="313"/>
    </location>
</feature>
<evidence type="ECO:0000313" key="9">
    <source>
        <dbReference type="EMBL" id="KZZ99396.1"/>
    </source>
</evidence>
<name>A0A168F286_9HYPO</name>
<evidence type="ECO:0000313" key="10">
    <source>
        <dbReference type="Proteomes" id="UP000078544"/>
    </source>
</evidence>
<feature type="transmembrane region" description="Helical" evidence="8">
    <location>
        <begin position="123"/>
        <end position="143"/>
    </location>
</feature>
<comment type="subcellular location">
    <subcellularLocation>
        <location evidence="1">Membrane</location>
        <topology evidence="1">Multi-pass membrane protein</topology>
    </subcellularLocation>
</comment>
<protein>
    <submittedName>
        <fullName evidence="9">Major facilitator superfamily domain, general substrate transporter</fullName>
    </submittedName>
</protein>
<dbReference type="PANTHER" id="PTHR43791">
    <property type="entry name" value="PERMEASE-RELATED"/>
    <property type="match status" value="1"/>
</dbReference>
<dbReference type="GO" id="GO:0016020">
    <property type="term" value="C:membrane"/>
    <property type="evidence" value="ECO:0007669"/>
    <property type="project" value="UniProtKB-SubCell"/>
</dbReference>
<evidence type="ECO:0000256" key="1">
    <source>
        <dbReference type="ARBA" id="ARBA00004141"/>
    </source>
</evidence>
<feature type="transmembrane region" description="Helical" evidence="8">
    <location>
        <begin position="333"/>
        <end position="352"/>
    </location>
</feature>
<evidence type="ECO:0000256" key="5">
    <source>
        <dbReference type="ARBA" id="ARBA00023136"/>
    </source>
</evidence>
<keyword evidence="10" id="KW-1185">Reference proteome</keyword>
<evidence type="ECO:0000256" key="4">
    <source>
        <dbReference type="ARBA" id="ARBA00022989"/>
    </source>
</evidence>
<dbReference type="FunFam" id="1.20.1250.20:FF:000065">
    <property type="entry name" value="Putative MFS pantothenate transporter"/>
    <property type="match status" value="1"/>
</dbReference>
<comment type="similarity">
    <text evidence="6">Belongs to the major facilitator superfamily. Allantoate permease family.</text>
</comment>
<dbReference type="EMBL" id="AZGY01000003">
    <property type="protein sequence ID" value="KZZ99396.1"/>
    <property type="molecule type" value="Genomic_DNA"/>
</dbReference>
<keyword evidence="4 8" id="KW-1133">Transmembrane helix</keyword>
<evidence type="ECO:0000256" key="2">
    <source>
        <dbReference type="ARBA" id="ARBA00022448"/>
    </source>
</evidence>
<feature type="transmembrane region" description="Helical" evidence="8">
    <location>
        <begin position="390"/>
        <end position="409"/>
    </location>
</feature>
<proteinExistence type="inferred from homology"/>
<dbReference type="OrthoDB" id="3639251at2759"/>
<accession>A0A168F286</accession>
<feature type="transmembrane region" description="Helical" evidence="8">
    <location>
        <begin position="97"/>
        <end position="116"/>
    </location>
</feature>
<dbReference type="Pfam" id="PF07690">
    <property type="entry name" value="MFS_1"/>
    <property type="match status" value="1"/>
</dbReference>
<feature type="transmembrane region" description="Helical" evidence="8">
    <location>
        <begin position="452"/>
        <end position="476"/>
    </location>
</feature>
<dbReference type="GO" id="GO:0022857">
    <property type="term" value="F:transmembrane transporter activity"/>
    <property type="evidence" value="ECO:0007669"/>
    <property type="project" value="InterPro"/>
</dbReference>
<keyword evidence="3 8" id="KW-0812">Transmembrane</keyword>
<keyword evidence="2" id="KW-0813">Transport</keyword>
<dbReference type="Proteomes" id="UP000078544">
    <property type="component" value="Unassembled WGS sequence"/>
</dbReference>
<dbReference type="SUPFAM" id="SSF103473">
    <property type="entry name" value="MFS general substrate transporter"/>
    <property type="match status" value="1"/>
</dbReference>
<evidence type="ECO:0000256" key="7">
    <source>
        <dbReference type="SAM" id="MobiDB-lite"/>
    </source>
</evidence>
<evidence type="ECO:0000256" key="8">
    <source>
        <dbReference type="SAM" id="Phobius"/>
    </source>
</evidence>